<proteinExistence type="predicted"/>
<comment type="caution">
    <text evidence="2">The sequence shown here is derived from an EMBL/GenBank/DDBJ whole genome shotgun (WGS) entry which is preliminary data.</text>
</comment>
<dbReference type="AlphaFoldDB" id="A0AAN6PRR2"/>
<evidence type="ECO:0000313" key="2">
    <source>
        <dbReference type="EMBL" id="KAK4096750.1"/>
    </source>
</evidence>
<gene>
    <name evidence="2" type="ORF">N658DRAFT_489721</name>
</gene>
<dbReference type="EMBL" id="MU863698">
    <property type="protein sequence ID" value="KAK4096750.1"/>
    <property type="molecule type" value="Genomic_DNA"/>
</dbReference>
<reference evidence="2" key="2">
    <citation type="submission" date="2023-05" db="EMBL/GenBank/DDBJ databases">
        <authorList>
            <consortium name="Lawrence Berkeley National Laboratory"/>
            <person name="Steindorff A."/>
            <person name="Hensen N."/>
            <person name="Bonometti L."/>
            <person name="Westerberg I."/>
            <person name="Brannstrom I.O."/>
            <person name="Guillou S."/>
            <person name="Cros-Aarteil S."/>
            <person name="Calhoun S."/>
            <person name="Haridas S."/>
            <person name="Kuo A."/>
            <person name="Mondo S."/>
            <person name="Pangilinan J."/>
            <person name="Riley R."/>
            <person name="Labutti K."/>
            <person name="Andreopoulos B."/>
            <person name="Lipzen A."/>
            <person name="Chen C."/>
            <person name="Yanf M."/>
            <person name="Daum C."/>
            <person name="Ng V."/>
            <person name="Clum A."/>
            <person name="Ohm R."/>
            <person name="Martin F."/>
            <person name="Silar P."/>
            <person name="Natvig D."/>
            <person name="Lalanne C."/>
            <person name="Gautier V."/>
            <person name="Ament-Velasquez S.L."/>
            <person name="Kruys A."/>
            <person name="Hutchinson M.I."/>
            <person name="Powell A.J."/>
            <person name="Barry K."/>
            <person name="Miller A.N."/>
            <person name="Grigoriev I.V."/>
            <person name="Debuchy R."/>
            <person name="Gladieux P."/>
            <person name="Thoren M.H."/>
            <person name="Johannesson H."/>
        </authorList>
    </citation>
    <scope>NUCLEOTIDE SEQUENCE</scope>
    <source>
        <strain evidence="2">CBS 757.83</strain>
    </source>
</reference>
<feature type="region of interest" description="Disordered" evidence="1">
    <location>
        <begin position="180"/>
        <end position="201"/>
    </location>
</feature>
<accession>A0AAN6PRR2</accession>
<feature type="compositionally biased region" description="Basic and acidic residues" evidence="1">
    <location>
        <begin position="188"/>
        <end position="201"/>
    </location>
</feature>
<sequence>MEHRCGVDVPQENRSLRAGTRSLHPGLPLPARPRDRSMASMQVFDPALARLPNKEKDKKKELPFKKKESTSKPANPTPFLTPPAVTAGGAAVVVVVIVVVVDVEDLNVAVTGEPEPEPDPEAGPHDLAVDQDVLSEGPHAGSGGGELVAAAVHDPEPERPLTVLVEVDVIVVVVMMVGPATGVPPPSEHPDGGKKDDRGELLRYGLQPWQVAPGVYPGTVPT</sequence>
<protein>
    <submittedName>
        <fullName evidence="2">Uncharacterized protein</fullName>
    </submittedName>
</protein>
<organism evidence="2 3">
    <name type="scientific">Parathielavia hyrcaniae</name>
    <dbReference type="NCBI Taxonomy" id="113614"/>
    <lineage>
        <taxon>Eukaryota</taxon>
        <taxon>Fungi</taxon>
        <taxon>Dikarya</taxon>
        <taxon>Ascomycota</taxon>
        <taxon>Pezizomycotina</taxon>
        <taxon>Sordariomycetes</taxon>
        <taxon>Sordariomycetidae</taxon>
        <taxon>Sordariales</taxon>
        <taxon>Chaetomiaceae</taxon>
        <taxon>Parathielavia</taxon>
    </lineage>
</organism>
<dbReference type="Proteomes" id="UP001305647">
    <property type="component" value="Unassembled WGS sequence"/>
</dbReference>
<keyword evidence="3" id="KW-1185">Reference proteome</keyword>
<feature type="region of interest" description="Disordered" evidence="1">
    <location>
        <begin position="1"/>
        <end position="79"/>
    </location>
</feature>
<name>A0AAN6PRR2_9PEZI</name>
<evidence type="ECO:0000256" key="1">
    <source>
        <dbReference type="SAM" id="MobiDB-lite"/>
    </source>
</evidence>
<feature type="compositionally biased region" description="Basic and acidic residues" evidence="1">
    <location>
        <begin position="52"/>
        <end position="70"/>
    </location>
</feature>
<evidence type="ECO:0000313" key="3">
    <source>
        <dbReference type="Proteomes" id="UP001305647"/>
    </source>
</evidence>
<reference evidence="2" key="1">
    <citation type="journal article" date="2023" name="Mol. Phylogenet. Evol.">
        <title>Genome-scale phylogeny and comparative genomics of the fungal order Sordariales.</title>
        <authorList>
            <person name="Hensen N."/>
            <person name="Bonometti L."/>
            <person name="Westerberg I."/>
            <person name="Brannstrom I.O."/>
            <person name="Guillou S."/>
            <person name="Cros-Aarteil S."/>
            <person name="Calhoun S."/>
            <person name="Haridas S."/>
            <person name="Kuo A."/>
            <person name="Mondo S."/>
            <person name="Pangilinan J."/>
            <person name="Riley R."/>
            <person name="LaButti K."/>
            <person name="Andreopoulos B."/>
            <person name="Lipzen A."/>
            <person name="Chen C."/>
            <person name="Yan M."/>
            <person name="Daum C."/>
            <person name="Ng V."/>
            <person name="Clum A."/>
            <person name="Steindorff A."/>
            <person name="Ohm R.A."/>
            <person name="Martin F."/>
            <person name="Silar P."/>
            <person name="Natvig D.O."/>
            <person name="Lalanne C."/>
            <person name="Gautier V."/>
            <person name="Ament-Velasquez S.L."/>
            <person name="Kruys A."/>
            <person name="Hutchinson M.I."/>
            <person name="Powell A.J."/>
            <person name="Barry K."/>
            <person name="Miller A.N."/>
            <person name="Grigoriev I.V."/>
            <person name="Debuchy R."/>
            <person name="Gladieux P."/>
            <person name="Hiltunen Thoren M."/>
            <person name="Johannesson H."/>
        </authorList>
    </citation>
    <scope>NUCLEOTIDE SEQUENCE</scope>
    <source>
        <strain evidence="2">CBS 757.83</strain>
    </source>
</reference>